<name>A0A6P0BD71_RHILE</name>
<keyword evidence="1" id="KW-0812">Transmembrane</keyword>
<evidence type="ECO:0000313" key="2">
    <source>
        <dbReference type="EMBL" id="NEI37076.1"/>
    </source>
</evidence>
<evidence type="ECO:0000256" key="1">
    <source>
        <dbReference type="SAM" id="Phobius"/>
    </source>
</evidence>
<dbReference type="RefSeq" id="WP_164578075.1">
    <property type="nucleotide sequence ID" value="NZ_WUEZ01000031.1"/>
</dbReference>
<gene>
    <name evidence="2" type="ORF">GR204_24330</name>
</gene>
<keyword evidence="1" id="KW-0472">Membrane</keyword>
<dbReference type="Proteomes" id="UP000471560">
    <property type="component" value="Unassembled WGS sequence"/>
</dbReference>
<evidence type="ECO:0000313" key="3">
    <source>
        <dbReference type="Proteomes" id="UP000471560"/>
    </source>
</evidence>
<protein>
    <submittedName>
        <fullName evidence="2">Uncharacterized protein</fullName>
    </submittedName>
</protein>
<dbReference type="EMBL" id="WUEZ01000031">
    <property type="protein sequence ID" value="NEI37076.1"/>
    <property type="molecule type" value="Genomic_DNA"/>
</dbReference>
<dbReference type="AlphaFoldDB" id="A0A6P0BD71"/>
<comment type="caution">
    <text evidence="2">The sequence shown here is derived from an EMBL/GenBank/DDBJ whole genome shotgun (WGS) entry which is preliminary data.</text>
</comment>
<organism evidence="2 3">
    <name type="scientific">Rhizobium leguminosarum</name>
    <dbReference type="NCBI Taxonomy" id="384"/>
    <lineage>
        <taxon>Bacteria</taxon>
        <taxon>Pseudomonadati</taxon>
        <taxon>Pseudomonadota</taxon>
        <taxon>Alphaproteobacteria</taxon>
        <taxon>Hyphomicrobiales</taxon>
        <taxon>Rhizobiaceae</taxon>
        <taxon>Rhizobium/Agrobacterium group</taxon>
        <taxon>Rhizobium</taxon>
    </lineage>
</organism>
<proteinExistence type="predicted"/>
<accession>A0A6P0BD71</accession>
<keyword evidence="1" id="KW-1133">Transmembrane helix</keyword>
<feature type="transmembrane region" description="Helical" evidence="1">
    <location>
        <begin position="34"/>
        <end position="56"/>
    </location>
</feature>
<sequence>MPSSTSNSEAAAARRRQYDERLISMERSPRDWKFLTAIGATALALFVLWSVAIPHLPRHLPTLNQSEDNRHIILDFARDKTSSLTLAGTSLIYRLAPSLFNEEIANIALPGQSPVSSANIALQKQPMTLVIEVNILDRSRDLAIEQFARRAISPPLGLAALSFANTPARATVSSLYRLDAKAAKRDVASANAARNLLGQSPEPLRYTETVSSAAKALDARPVTGTISQSAQELRAIADQVEAKGGRAYYLYMPMHPLLAATDYEARSRRAMTVADPKFKSRLLSIDWNDEIRWEPDGGHLDARSALIVARQLEQAIATKSQ</sequence>
<reference evidence="2 3" key="1">
    <citation type="submission" date="2019-12" db="EMBL/GenBank/DDBJ databases">
        <title>Rhizobium genotypes associated with high levels of biological nitrogen fixation by grain legumes in a temperate-maritime cropping system.</title>
        <authorList>
            <person name="Maluk M."/>
            <person name="Francesc Ferrando Molina F."/>
            <person name="Lopez Del Egido L."/>
            <person name="Lafos M."/>
            <person name="Langarica-Fuentes A."/>
            <person name="Gebre Yohannes G."/>
            <person name="Young M.W."/>
            <person name="Martin P."/>
            <person name="Gantlett R."/>
            <person name="Kenicer G."/>
            <person name="Hawes C."/>
            <person name="Begg G.S."/>
            <person name="Quilliam R.S."/>
            <person name="Squire G.R."/>
            <person name="Poole P.S."/>
            <person name="Young P.W."/>
            <person name="Iannetta P.M."/>
            <person name="James E.K."/>
        </authorList>
    </citation>
    <scope>NUCLEOTIDE SEQUENCE [LARGE SCALE GENOMIC DNA]</scope>
    <source>
        <strain evidence="2 3">JHI1096</strain>
    </source>
</reference>